<dbReference type="Proteomes" id="UP000257123">
    <property type="component" value="Unassembled WGS sequence"/>
</dbReference>
<keyword evidence="1" id="KW-0808">Transferase</keyword>
<evidence type="ECO:0000313" key="3">
    <source>
        <dbReference type="Proteomes" id="UP000256877"/>
    </source>
</evidence>
<proteinExistence type="predicted"/>
<dbReference type="InterPro" id="IPR000600">
    <property type="entry name" value="ROK"/>
</dbReference>
<reference evidence="3 4" key="1">
    <citation type="submission" date="2017-07" db="EMBL/GenBank/DDBJ databases">
        <title>Draft genome sequence of aerobic hyperthermophilic archaea, Pyrobaculum aerophilum YKB31 and YKB32.</title>
        <authorList>
            <person name="Mochizuki T."/>
            <person name="Berliner A.J."/>
            <person name="Yoshida-Takashima Y."/>
            <person name="Takaki Y."/>
            <person name="Nunoura T."/>
            <person name="Takai K."/>
        </authorList>
    </citation>
    <scope>NUCLEOTIDE SEQUENCE [LARGE SCALE GENOMIC DNA]</scope>
    <source>
        <strain evidence="1 4">YKB31</strain>
        <strain evidence="2 3">YKB32</strain>
    </source>
</reference>
<dbReference type="InterPro" id="IPR054671">
    <property type="entry name" value="GK_pyrobaculum-type"/>
</dbReference>
<dbReference type="Proteomes" id="UP000256877">
    <property type="component" value="Unassembled WGS sequence"/>
</dbReference>
<dbReference type="InterPro" id="IPR043129">
    <property type="entry name" value="ATPase_NBD"/>
</dbReference>
<comment type="caution">
    <text evidence="1">The sequence shown here is derived from an EMBL/GenBank/DDBJ whole genome shotgun (WGS) entry which is preliminary data.</text>
</comment>
<sequence length="296" mass="32075">MTLYLGIDVGATWTRAILIDENLQVFKRLKIRTGVNPLADVAAAVEKWSFDSIGVGSIGPMDLRSGRVVNSPNSPSRQFPLVEPLKKFGKPVVVANDCVAAVWGEYVFKHRVENLVYVTLSTGVGIGAIVNGTLLLGKDGNAHELGHAVIDFRSGRQCGCGGFGHFEAYVGGANIPKWFQELTGEALNDAAEVFKRYRDGDFKARQFIDLWLDALAAGIATVIAAYDPELLIIGGSIGLNNWDIISRDLPIRLKKYLGVRPPAITQASFGDDEVAIGAAALAYRVPDSLRKFGYPR</sequence>
<dbReference type="PANTHER" id="PTHR18964">
    <property type="entry name" value="ROK (REPRESSOR, ORF, KINASE) FAMILY"/>
    <property type="match status" value="1"/>
</dbReference>
<evidence type="ECO:0000313" key="1">
    <source>
        <dbReference type="EMBL" id="RFA97603.1"/>
    </source>
</evidence>
<protein>
    <submittedName>
        <fullName evidence="1">Glucokinase</fullName>
    </submittedName>
</protein>
<dbReference type="Pfam" id="PF00480">
    <property type="entry name" value="ROK"/>
    <property type="match status" value="1"/>
</dbReference>
<organism evidence="1 4">
    <name type="scientific">Pyrobaculum aerophilum</name>
    <dbReference type="NCBI Taxonomy" id="13773"/>
    <lineage>
        <taxon>Archaea</taxon>
        <taxon>Thermoproteota</taxon>
        <taxon>Thermoprotei</taxon>
        <taxon>Thermoproteales</taxon>
        <taxon>Thermoproteaceae</taxon>
        <taxon>Pyrobaculum</taxon>
    </lineage>
</organism>
<dbReference type="RefSeq" id="WP_116420625.1">
    <property type="nucleotide sequence ID" value="NZ_NMUE01000005.1"/>
</dbReference>
<dbReference type="EMBL" id="NMUE01000005">
    <property type="protein sequence ID" value="RFA97603.1"/>
    <property type="molecule type" value="Genomic_DNA"/>
</dbReference>
<dbReference type="AlphaFoldDB" id="A0A371R267"/>
<keyword evidence="1" id="KW-0418">Kinase</keyword>
<accession>A0A371R267</accession>
<dbReference type="SUPFAM" id="SSF53067">
    <property type="entry name" value="Actin-like ATPase domain"/>
    <property type="match status" value="1"/>
</dbReference>
<name>A0A371R267_9CREN</name>
<gene>
    <name evidence="1" type="ORF">CGL51_02645</name>
    <name evidence="2" type="ORF">CGL52_06875</name>
</gene>
<dbReference type="EMBL" id="NMUF01000016">
    <property type="protein sequence ID" value="RFA98467.1"/>
    <property type="molecule type" value="Genomic_DNA"/>
</dbReference>
<dbReference type="GO" id="GO:0009384">
    <property type="term" value="F:N-acylmannosamine kinase activity"/>
    <property type="evidence" value="ECO:0007669"/>
    <property type="project" value="TreeGrafter"/>
</dbReference>
<dbReference type="PANTHER" id="PTHR18964:SF149">
    <property type="entry name" value="BIFUNCTIONAL UDP-N-ACETYLGLUCOSAMINE 2-EPIMERASE_N-ACETYLMANNOSAMINE KINASE"/>
    <property type="match status" value="1"/>
</dbReference>
<evidence type="ECO:0000313" key="2">
    <source>
        <dbReference type="EMBL" id="RFA98467.1"/>
    </source>
</evidence>
<dbReference type="NCBIfam" id="NF045551">
    <property type="entry name" value="GK_Pyrobac"/>
    <property type="match status" value="1"/>
</dbReference>
<evidence type="ECO:0000313" key="4">
    <source>
        <dbReference type="Proteomes" id="UP000257123"/>
    </source>
</evidence>
<dbReference type="GO" id="GO:0008761">
    <property type="term" value="F:UDP-N-acetylglucosamine 2-epimerase activity"/>
    <property type="evidence" value="ECO:0007669"/>
    <property type="project" value="TreeGrafter"/>
</dbReference>
<dbReference type="OrthoDB" id="206224at2157"/>
<dbReference type="Gene3D" id="3.30.420.40">
    <property type="match status" value="2"/>
</dbReference>